<keyword evidence="11 15" id="KW-0503">Monooxygenase</keyword>
<dbReference type="GO" id="GO:0005506">
    <property type="term" value="F:iron ion binding"/>
    <property type="evidence" value="ECO:0007669"/>
    <property type="project" value="InterPro"/>
</dbReference>
<dbReference type="InterPro" id="IPR002401">
    <property type="entry name" value="Cyt_P450_E_grp-I"/>
</dbReference>
<evidence type="ECO:0000256" key="11">
    <source>
        <dbReference type="ARBA" id="ARBA00023033"/>
    </source>
</evidence>
<evidence type="ECO:0000256" key="6">
    <source>
        <dbReference type="ARBA" id="ARBA00022692"/>
    </source>
</evidence>
<evidence type="ECO:0000256" key="13">
    <source>
        <dbReference type="ARBA" id="ARBA00023180"/>
    </source>
</evidence>
<dbReference type="PRINTS" id="PR00463">
    <property type="entry name" value="EP450I"/>
</dbReference>
<evidence type="ECO:0000256" key="15">
    <source>
        <dbReference type="RuleBase" id="RU000461"/>
    </source>
</evidence>
<name>A0A0W0FN56_MONRR</name>
<keyword evidence="5 14" id="KW-0349">Heme</keyword>
<keyword evidence="10 14" id="KW-0408">Iron</keyword>
<keyword evidence="9 15" id="KW-0560">Oxidoreductase</keyword>
<dbReference type="PRINTS" id="PR00385">
    <property type="entry name" value="P450"/>
</dbReference>
<dbReference type="Gene3D" id="1.10.630.10">
    <property type="entry name" value="Cytochrome P450"/>
    <property type="match status" value="1"/>
</dbReference>
<dbReference type="PANTHER" id="PTHR46300:SF2">
    <property type="entry name" value="CYTOCHROME P450 MONOOXYGENASE ALNH-RELATED"/>
    <property type="match status" value="1"/>
</dbReference>
<organism evidence="17 18">
    <name type="scientific">Moniliophthora roreri</name>
    <name type="common">Frosty pod rot fungus</name>
    <name type="synonym">Monilia roreri</name>
    <dbReference type="NCBI Taxonomy" id="221103"/>
    <lineage>
        <taxon>Eukaryota</taxon>
        <taxon>Fungi</taxon>
        <taxon>Dikarya</taxon>
        <taxon>Basidiomycota</taxon>
        <taxon>Agaricomycotina</taxon>
        <taxon>Agaricomycetes</taxon>
        <taxon>Agaricomycetidae</taxon>
        <taxon>Agaricales</taxon>
        <taxon>Marasmiineae</taxon>
        <taxon>Marasmiaceae</taxon>
        <taxon>Moniliophthora</taxon>
    </lineage>
</organism>
<feature type="transmembrane region" description="Helical" evidence="16">
    <location>
        <begin position="6"/>
        <end position="24"/>
    </location>
</feature>
<dbReference type="InterPro" id="IPR017972">
    <property type="entry name" value="Cyt_P450_CS"/>
</dbReference>
<comment type="subcellular location">
    <subcellularLocation>
        <location evidence="2">Membrane</location>
        <topology evidence="2">Single-pass membrane protein</topology>
    </subcellularLocation>
</comment>
<sequence>MTFTTTTSLSCALISICIWIAFFGRRRPGKLPPGPKGYPLVGNALQLRNRPWHTLVEWKKSYGDIVYLRLFNQDAIVLNSAKAAGDLLDRRGSNYSQRVRMPVVEHSNGGLNIVLMNPGVTWRSMRRAAHEALNIRASTQYYPIQMREGIKLAMNMLDSPEKHPDHIERFVALEVASVIYNDSSHERISELSIFLRHTLDSILPGRYAANHVPILEYLPDFMSKWRRDAKAICRVYTDKFLSYFLPIKEATLQKQETGSSFCSMLAETQEQHGLDDVESSWLAAVTYLAAYETTESTFNWLILAMIAFPEAQRKAQDELDRVIGRERIPTLDDMDSLPYMCAVVKEVMRWRPAPPMGVLHATLEDDIYEGYYIPKGCIIIPNVLAMNHDETTYGPNPDEFRPERFLNEDGTHKPSPPDTKNEGHYTFGFGHRICPGRHLAFNALFTFAVTLWAMHLEAGKDSDGISTEDEETGISSRARKFSVSSKARFPEALEMLKLAKEEWASAQ</sequence>
<proteinExistence type="inferred from homology"/>
<accession>A0A0W0FN56</accession>
<evidence type="ECO:0000256" key="1">
    <source>
        <dbReference type="ARBA" id="ARBA00001971"/>
    </source>
</evidence>
<keyword evidence="12 16" id="KW-0472">Membrane</keyword>
<evidence type="ECO:0000256" key="16">
    <source>
        <dbReference type="SAM" id="Phobius"/>
    </source>
</evidence>
<dbReference type="GO" id="GO:0020037">
    <property type="term" value="F:heme binding"/>
    <property type="evidence" value="ECO:0007669"/>
    <property type="project" value="InterPro"/>
</dbReference>
<dbReference type="GO" id="GO:0016705">
    <property type="term" value="F:oxidoreductase activity, acting on paired donors, with incorporation or reduction of molecular oxygen"/>
    <property type="evidence" value="ECO:0007669"/>
    <property type="project" value="InterPro"/>
</dbReference>
<dbReference type="GO" id="GO:0004497">
    <property type="term" value="F:monooxygenase activity"/>
    <property type="evidence" value="ECO:0007669"/>
    <property type="project" value="UniProtKB-KW"/>
</dbReference>
<dbReference type="SUPFAM" id="SSF48264">
    <property type="entry name" value="Cytochrome P450"/>
    <property type="match status" value="1"/>
</dbReference>
<protein>
    <recommendedName>
        <fullName evidence="19">Cytochrome p450</fullName>
    </recommendedName>
</protein>
<evidence type="ECO:0000256" key="3">
    <source>
        <dbReference type="ARBA" id="ARBA00005179"/>
    </source>
</evidence>
<keyword evidence="6 16" id="KW-0812">Transmembrane</keyword>
<dbReference type="Pfam" id="PF00067">
    <property type="entry name" value="p450"/>
    <property type="match status" value="1"/>
</dbReference>
<evidence type="ECO:0000256" key="10">
    <source>
        <dbReference type="ARBA" id="ARBA00023004"/>
    </source>
</evidence>
<evidence type="ECO:0000256" key="12">
    <source>
        <dbReference type="ARBA" id="ARBA00023136"/>
    </source>
</evidence>
<dbReference type="GO" id="GO:0016020">
    <property type="term" value="C:membrane"/>
    <property type="evidence" value="ECO:0007669"/>
    <property type="project" value="UniProtKB-SubCell"/>
</dbReference>
<dbReference type="InterPro" id="IPR001128">
    <property type="entry name" value="Cyt_P450"/>
</dbReference>
<comment type="cofactor">
    <cofactor evidence="1 14">
        <name>heme</name>
        <dbReference type="ChEBI" id="CHEBI:30413"/>
    </cofactor>
</comment>
<evidence type="ECO:0000256" key="8">
    <source>
        <dbReference type="ARBA" id="ARBA00022989"/>
    </source>
</evidence>
<dbReference type="InterPro" id="IPR036396">
    <property type="entry name" value="Cyt_P450_sf"/>
</dbReference>
<comment type="caution">
    <text evidence="17">The sequence shown here is derived from an EMBL/GenBank/DDBJ whole genome shotgun (WGS) entry which is preliminary data.</text>
</comment>
<comment type="similarity">
    <text evidence="4 15">Belongs to the cytochrome P450 family.</text>
</comment>
<keyword evidence="8 16" id="KW-1133">Transmembrane helix</keyword>
<dbReference type="PROSITE" id="PS00086">
    <property type="entry name" value="CYTOCHROME_P450"/>
    <property type="match status" value="1"/>
</dbReference>
<evidence type="ECO:0000256" key="14">
    <source>
        <dbReference type="PIRSR" id="PIRSR602401-1"/>
    </source>
</evidence>
<gene>
    <name evidence="17" type="ORF">WG66_9700</name>
</gene>
<evidence type="ECO:0008006" key="19">
    <source>
        <dbReference type="Google" id="ProtNLM"/>
    </source>
</evidence>
<dbReference type="InterPro" id="IPR050364">
    <property type="entry name" value="Cytochrome_P450_fung"/>
</dbReference>
<evidence type="ECO:0000256" key="5">
    <source>
        <dbReference type="ARBA" id="ARBA00022617"/>
    </source>
</evidence>
<evidence type="ECO:0000313" key="18">
    <source>
        <dbReference type="Proteomes" id="UP000054988"/>
    </source>
</evidence>
<dbReference type="EMBL" id="LATX01001825">
    <property type="protein sequence ID" value="KTB37729.1"/>
    <property type="molecule type" value="Genomic_DNA"/>
</dbReference>
<dbReference type="PANTHER" id="PTHR46300">
    <property type="entry name" value="P450, PUTATIVE (EUROFUNG)-RELATED-RELATED"/>
    <property type="match status" value="1"/>
</dbReference>
<dbReference type="Proteomes" id="UP000054988">
    <property type="component" value="Unassembled WGS sequence"/>
</dbReference>
<keyword evidence="13" id="KW-0325">Glycoprotein</keyword>
<dbReference type="AlphaFoldDB" id="A0A0W0FN56"/>
<dbReference type="eggNOG" id="KOG0156">
    <property type="taxonomic scope" value="Eukaryota"/>
</dbReference>
<evidence type="ECO:0000313" key="17">
    <source>
        <dbReference type="EMBL" id="KTB37729.1"/>
    </source>
</evidence>
<feature type="binding site" description="axial binding residue" evidence="14">
    <location>
        <position position="434"/>
    </location>
    <ligand>
        <name>heme</name>
        <dbReference type="ChEBI" id="CHEBI:30413"/>
    </ligand>
    <ligandPart>
        <name>Fe</name>
        <dbReference type="ChEBI" id="CHEBI:18248"/>
    </ligandPart>
</feature>
<evidence type="ECO:0000256" key="4">
    <source>
        <dbReference type="ARBA" id="ARBA00010617"/>
    </source>
</evidence>
<evidence type="ECO:0000256" key="9">
    <source>
        <dbReference type="ARBA" id="ARBA00023002"/>
    </source>
</evidence>
<comment type="pathway">
    <text evidence="3">Secondary metabolite biosynthesis.</text>
</comment>
<keyword evidence="7 14" id="KW-0479">Metal-binding</keyword>
<reference evidence="17 18" key="1">
    <citation type="submission" date="2015-12" db="EMBL/GenBank/DDBJ databases">
        <title>Draft genome sequence of Moniliophthora roreri, the causal agent of frosty pod rot of cacao.</title>
        <authorList>
            <person name="Aime M.C."/>
            <person name="Diaz-Valderrama J.R."/>
            <person name="Kijpornyongpan T."/>
            <person name="Phillips-Mora W."/>
        </authorList>
    </citation>
    <scope>NUCLEOTIDE SEQUENCE [LARGE SCALE GENOMIC DNA]</scope>
    <source>
        <strain evidence="17 18">MCA 2952</strain>
    </source>
</reference>
<evidence type="ECO:0000256" key="2">
    <source>
        <dbReference type="ARBA" id="ARBA00004167"/>
    </source>
</evidence>
<dbReference type="CDD" id="cd11065">
    <property type="entry name" value="CYP64-like"/>
    <property type="match status" value="1"/>
</dbReference>
<evidence type="ECO:0000256" key="7">
    <source>
        <dbReference type="ARBA" id="ARBA00022723"/>
    </source>
</evidence>